<dbReference type="Pfam" id="PF01134">
    <property type="entry name" value="GIDA"/>
    <property type="match status" value="1"/>
</dbReference>
<comment type="caution">
    <text evidence="12">Lacks conserved residue(s) required for the propagation of feature annotation.</text>
</comment>
<dbReference type="PANTHER" id="PTHR11806:SF0">
    <property type="entry name" value="PROTEIN MTO1 HOMOLOG, MITOCHONDRIAL"/>
    <property type="match status" value="1"/>
</dbReference>
<dbReference type="Proteomes" id="UP000029843">
    <property type="component" value="Unassembled WGS sequence"/>
</dbReference>
<comment type="cofactor">
    <cofactor evidence="1 12">
        <name>FAD</name>
        <dbReference type="ChEBI" id="CHEBI:57692"/>
    </cofactor>
</comment>
<dbReference type="PANTHER" id="PTHR11806">
    <property type="entry name" value="GLUCOSE INHIBITED DIVISION PROTEIN A"/>
    <property type="match status" value="1"/>
</dbReference>
<protein>
    <recommendedName>
        <fullName evidence="4 12">tRNA uridine 5-carboxymethylaminomethyl modification enzyme MnmG</fullName>
    </recommendedName>
    <alternativeName>
        <fullName evidence="11 12">Glucose-inhibited division protein A</fullName>
    </alternativeName>
</protein>
<evidence type="ECO:0000256" key="8">
    <source>
        <dbReference type="ARBA" id="ARBA00022827"/>
    </source>
</evidence>
<dbReference type="GO" id="GO:0002098">
    <property type="term" value="P:tRNA wobble uridine modification"/>
    <property type="evidence" value="ECO:0007669"/>
    <property type="project" value="InterPro"/>
</dbReference>
<dbReference type="PROSITE" id="PS01281">
    <property type="entry name" value="GIDA_2"/>
    <property type="match status" value="1"/>
</dbReference>
<evidence type="ECO:0000259" key="13">
    <source>
        <dbReference type="SMART" id="SM01228"/>
    </source>
</evidence>
<dbReference type="EMBL" id="JQED01000005">
    <property type="protein sequence ID" value="KGJ94740.1"/>
    <property type="molecule type" value="Genomic_DNA"/>
</dbReference>
<comment type="similarity">
    <text evidence="3 12">Belongs to the MnmG family.</text>
</comment>
<dbReference type="InterPro" id="IPR020595">
    <property type="entry name" value="MnmG-rel_CS"/>
</dbReference>
<evidence type="ECO:0000313" key="14">
    <source>
        <dbReference type="EMBL" id="KGJ94740.1"/>
    </source>
</evidence>
<name>A0A099KX21_COLPS</name>
<dbReference type="InterPro" id="IPR036188">
    <property type="entry name" value="FAD/NAD-bd_sf"/>
</dbReference>
<dbReference type="GO" id="GO:0050660">
    <property type="term" value="F:flavin adenine dinucleotide binding"/>
    <property type="evidence" value="ECO:0007669"/>
    <property type="project" value="UniProtKB-UniRule"/>
</dbReference>
<dbReference type="InterPro" id="IPR040131">
    <property type="entry name" value="MnmG_N"/>
</dbReference>
<gene>
    <name evidence="12" type="primary">mnmG</name>
    <name evidence="12" type="synonym">gidA</name>
    <name evidence="14" type="ORF">ND2E_1929</name>
</gene>
<dbReference type="Pfam" id="PF13932">
    <property type="entry name" value="SAM_GIDA_C"/>
    <property type="match status" value="1"/>
</dbReference>
<dbReference type="FunFam" id="1.10.150.570:FF:000001">
    <property type="entry name" value="tRNA uridine 5-carboxymethylaminomethyl modification enzyme MnmG"/>
    <property type="match status" value="1"/>
</dbReference>
<keyword evidence="7 12" id="KW-0819">tRNA processing</keyword>
<dbReference type="PROSITE" id="PS01280">
    <property type="entry name" value="GIDA_1"/>
    <property type="match status" value="1"/>
</dbReference>
<evidence type="ECO:0000256" key="7">
    <source>
        <dbReference type="ARBA" id="ARBA00022694"/>
    </source>
</evidence>
<evidence type="ECO:0000256" key="2">
    <source>
        <dbReference type="ARBA" id="ARBA00003717"/>
    </source>
</evidence>
<dbReference type="InterPro" id="IPR047001">
    <property type="entry name" value="MnmG_C_subdom"/>
</dbReference>
<evidence type="ECO:0000256" key="4">
    <source>
        <dbReference type="ARBA" id="ARBA00020461"/>
    </source>
</evidence>
<organism evidence="14 15">
    <name type="scientific">Colwellia psychrerythraea</name>
    <name type="common">Vibrio psychroerythus</name>
    <dbReference type="NCBI Taxonomy" id="28229"/>
    <lineage>
        <taxon>Bacteria</taxon>
        <taxon>Pseudomonadati</taxon>
        <taxon>Pseudomonadota</taxon>
        <taxon>Gammaproteobacteria</taxon>
        <taxon>Alteromonadales</taxon>
        <taxon>Colwelliaceae</taxon>
        <taxon>Colwellia</taxon>
    </lineage>
</organism>
<feature type="binding site" evidence="12">
    <location>
        <begin position="273"/>
        <end position="287"/>
    </location>
    <ligand>
        <name>NAD(+)</name>
        <dbReference type="ChEBI" id="CHEBI:57540"/>
    </ligand>
</feature>
<evidence type="ECO:0000256" key="9">
    <source>
        <dbReference type="ARBA" id="ARBA00023027"/>
    </source>
</evidence>
<evidence type="ECO:0000256" key="6">
    <source>
        <dbReference type="ARBA" id="ARBA00022630"/>
    </source>
</evidence>
<proteinExistence type="inferred from homology"/>
<dbReference type="AlphaFoldDB" id="A0A099KX21"/>
<comment type="subunit">
    <text evidence="10 12">Homodimer. Heterotetramer of two MnmE and two MnmG subunits.</text>
</comment>
<accession>A0A099KX21</accession>
<dbReference type="InterPro" id="IPR002218">
    <property type="entry name" value="MnmG-rel"/>
</dbReference>
<dbReference type="RefSeq" id="WP_033092648.1">
    <property type="nucleotide sequence ID" value="NZ_JQED01000005.1"/>
</dbReference>
<dbReference type="GO" id="GO:0005829">
    <property type="term" value="C:cytosol"/>
    <property type="evidence" value="ECO:0007669"/>
    <property type="project" value="TreeGrafter"/>
</dbReference>
<evidence type="ECO:0000313" key="15">
    <source>
        <dbReference type="Proteomes" id="UP000029843"/>
    </source>
</evidence>
<evidence type="ECO:0000256" key="3">
    <source>
        <dbReference type="ARBA" id="ARBA00007653"/>
    </source>
</evidence>
<evidence type="ECO:0000256" key="1">
    <source>
        <dbReference type="ARBA" id="ARBA00001974"/>
    </source>
</evidence>
<sequence>MWYQESYDVIVVGGGHAGTEASLAAARMGCKTLLLTHNIDTLGQMSCNPAIGGIGKGHLVKEIDALGGLMATAIDHSAIQFRTLNSSKGPAVRATRAQADRILYRSFVRNVLENQENLTIFQQPCDDLILENDRVVGVSTQMGLKFKGKTVVLTVGTFLAGQIHIGLNNYQGGRAGDPASINLAAKMRDMPFRMDRLKTGTPPRLDARSLDFSVMEEQPGDSPRPVFSFMGSQADHPEQISCYITHTNEQTHQHIRDGLDRSPMYTGVIEGVGPRYCPSIEDKITRFADKTSHQIFVEPEGLTTHEVYPNGISTSLPFDVQMNLVRSIKGFENAFITRPGYAIEYDYFDPRDLKQSLESKFVQNLYFAGQINGTTGYEEAGAQGLIAATNAANRVKERDEFIIGRDQGYMGVLIDDLATLGTKEPYRMFTSRAEYRLLLREDNADIRLTERGREVGLVDDARWKRFNEKMENIEVERQRLRSTWVQKDHVKIDQINTLLKTPMSKEANLEELIRRPEVKYSDLMNIEGLGPALTDKQAAEQIEIQTKYAGYIDRQVDEIAKKKRNEDTLIPIDFDYQQISGLSNEVVAKLKSARPETIGKASRISGITPAAISLLLVYLKKHGLLRKLA</sequence>
<dbReference type="HAMAP" id="MF_00129">
    <property type="entry name" value="MnmG_GidA"/>
    <property type="match status" value="1"/>
</dbReference>
<dbReference type="Gene3D" id="3.50.50.60">
    <property type="entry name" value="FAD/NAD(P)-binding domain"/>
    <property type="match status" value="2"/>
</dbReference>
<dbReference type="InterPro" id="IPR026904">
    <property type="entry name" value="MnmG_C"/>
</dbReference>
<comment type="subcellular location">
    <subcellularLocation>
        <location evidence="12">Cytoplasm</location>
    </subcellularLocation>
</comment>
<comment type="function">
    <text evidence="2 12">NAD-binding protein involved in the addition of a carboxymethylaminomethyl (cmnm) group at the wobble position (U34) of certain tRNAs, forming tRNA-cmnm(5)s(2)U34.</text>
</comment>
<dbReference type="FunFam" id="3.50.50.60:FF:000002">
    <property type="entry name" value="tRNA uridine 5-carboxymethylaminomethyl modification enzyme MnmG"/>
    <property type="match status" value="1"/>
</dbReference>
<keyword evidence="5 12" id="KW-0963">Cytoplasm</keyword>
<dbReference type="GO" id="GO:0030488">
    <property type="term" value="P:tRNA methylation"/>
    <property type="evidence" value="ECO:0007669"/>
    <property type="project" value="TreeGrafter"/>
</dbReference>
<keyword evidence="6 12" id="KW-0285">Flavoprotein</keyword>
<feature type="domain" description="tRNA uridine 5-carboxymethylaminomethyl modification enzyme C-terminal subdomain" evidence="13">
    <location>
        <begin position="546"/>
        <end position="617"/>
    </location>
</feature>
<keyword evidence="9 12" id="KW-0520">NAD</keyword>
<dbReference type="InterPro" id="IPR004416">
    <property type="entry name" value="MnmG"/>
</dbReference>
<dbReference type="SMART" id="SM01228">
    <property type="entry name" value="GIDA_assoc_3"/>
    <property type="match status" value="1"/>
</dbReference>
<dbReference type="Pfam" id="PF21680">
    <property type="entry name" value="GIDA_C_1st"/>
    <property type="match status" value="1"/>
</dbReference>
<dbReference type="Gene3D" id="1.10.150.570">
    <property type="entry name" value="GidA associated domain, C-terminal subdomain"/>
    <property type="match status" value="1"/>
</dbReference>
<evidence type="ECO:0000256" key="12">
    <source>
        <dbReference type="HAMAP-Rule" id="MF_00129"/>
    </source>
</evidence>
<feature type="binding site" evidence="12">
    <location>
        <begin position="13"/>
        <end position="18"/>
    </location>
    <ligand>
        <name>FAD</name>
        <dbReference type="ChEBI" id="CHEBI:57692"/>
    </ligand>
</feature>
<reference evidence="14 15" key="1">
    <citation type="submission" date="2014-08" db="EMBL/GenBank/DDBJ databases">
        <title>Genomic and Phenotypic Diversity of Colwellia psychrerythraea strains from Disparate Marine Basins.</title>
        <authorList>
            <person name="Techtmann S.M."/>
            <person name="Stelling S.C."/>
            <person name="Utturkar S.M."/>
            <person name="Alshibli N."/>
            <person name="Harris A."/>
            <person name="Brown S.D."/>
            <person name="Hazen T.C."/>
        </authorList>
    </citation>
    <scope>NUCLEOTIDE SEQUENCE [LARGE SCALE GENOMIC DNA]</scope>
    <source>
        <strain evidence="14 15">ND2E</strain>
    </source>
</reference>
<dbReference type="OrthoDB" id="9815560at2"/>
<evidence type="ECO:0000256" key="5">
    <source>
        <dbReference type="ARBA" id="ARBA00022490"/>
    </source>
</evidence>
<comment type="caution">
    <text evidence="14">The sequence shown here is derived from an EMBL/GenBank/DDBJ whole genome shotgun (WGS) entry which is preliminary data.</text>
</comment>
<dbReference type="SUPFAM" id="SSF51905">
    <property type="entry name" value="FAD/NAD(P)-binding domain"/>
    <property type="match status" value="1"/>
</dbReference>
<dbReference type="NCBIfam" id="TIGR00136">
    <property type="entry name" value="mnmG_gidA"/>
    <property type="match status" value="1"/>
</dbReference>
<keyword evidence="8 12" id="KW-0274">FAD</keyword>
<dbReference type="InterPro" id="IPR044920">
    <property type="entry name" value="MnmG_C_subdom_sf"/>
</dbReference>
<evidence type="ECO:0000256" key="11">
    <source>
        <dbReference type="ARBA" id="ARBA00031800"/>
    </source>
</evidence>
<dbReference type="InterPro" id="IPR049312">
    <property type="entry name" value="GIDA_C_N"/>
</dbReference>
<dbReference type="FunFam" id="1.10.10.1800:FF:000001">
    <property type="entry name" value="tRNA uridine 5-carboxymethylaminomethyl modification enzyme MnmG"/>
    <property type="match status" value="1"/>
</dbReference>
<dbReference type="Gene3D" id="1.10.10.1800">
    <property type="entry name" value="tRNA uridine 5-carboxymethylaminomethyl modification enzyme MnmG/GidA"/>
    <property type="match status" value="1"/>
</dbReference>
<evidence type="ECO:0000256" key="10">
    <source>
        <dbReference type="ARBA" id="ARBA00025948"/>
    </source>
</evidence>
<dbReference type="PATRIC" id="fig|28229.4.peg.948"/>
<dbReference type="FunFam" id="3.50.50.60:FF:000010">
    <property type="entry name" value="tRNA uridine 5-carboxymethylaminomethyl modification enzyme MnmG"/>
    <property type="match status" value="1"/>
</dbReference>